<dbReference type="Gene3D" id="3.40.50.150">
    <property type="entry name" value="Vaccinia Virus protein VP39"/>
    <property type="match status" value="1"/>
</dbReference>
<evidence type="ECO:0000313" key="4">
    <source>
        <dbReference type="EMBL" id="MFO3667235.1"/>
    </source>
</evidence>
<evidence type="ECO:0000256" key="1">
    <source>
        <dbReference type="ARBA" id="ARBA00022603"/>
    </source>
</evidence>
<evidence type="ECO:0000259" key="3">
    <source>
        <dbReference type="Pfam" id="PF13649"/>
    </source>
</evidence>
<comment type="caution">
    <text evidence="4">The sequence shown here is derived from an EMBL/GenBank/DDBJ whole genome shotgun (WGS) entry which is preliminary data.</text>
</comment>
<accession>A0ABW9MD38</accession>
<dbReference type="Proteomes" id="UP001637994">
    <property type="component" value="Unassembled WGS sequence"/>
</dbReference>
<evidence type="ECO:0000313" key="5">
    <source>
        <dbReference type="Proteomes" id="UP001637994"/>
    </source>
</evidence>
<sequence>MLDNKGFDLWAGTYDQTVEETDDEKSYPFAGYKEIINEIYKRILNSKVHRVLDLGFGTGRLAKALYDQGLEIFGQDFSEEMLKLAKEKMPKGNLYLGNLADGLASDLIDKKYDAIVGTYSLHHLDDKEKVVLIKFLLTLLNDGGKIYIGDVTFESRRDLDACKREAEKYWDDDEIYFVYDEIKKSFPDINFEKFSFCAGLLTLAK</sequence>
<gene>
    <name evidence="4" type="ORF">ACCQ42_05560</name>
</gene>
<dbReference type="PANTHER" id="PTHR43861">
    <property type="entry name" value="TRANS-ACONITATE 2-METHYLTRANSFERASE-RELATED"/>
    <property type="match status" value="1"/>
</dbReference>
<dbReference type="EC" id="2.1.1.-" evidence="4"/>
<organism evidence="4 5">
    <name type="scientific">Anaerococcus kampingae</name>
    <dbReference type="NCBI Taxonomy" id="3115614"/>
    <lineage>
        <taxon>Bacteria</taxon>
        <taxon>Bacillati</taxon>
        <taxon>Bacillota</taxon>
        <taxon>Tissierellia</taxon>
        <taxon>Tissierellales</taxon>
        <taxon>Peptoniphilaceae</taxon>
        <taxon>Anaerococcus</taxon>
    </lineage>
</organism>
<dbReference type="SUPFAM" id="SSF53335">
    <property type="entry name" value="S-adenosyl-L-methionine-dependent methyltransferases"/>
    <property type="match status" value="1"/>
</dbReference>
<name>A0ABW9MD38_9FIRM</name>
<evidence type="ECO:0000256" key="2">
    <source>
        <dbReference type="ARBA" id="ARBA00022679"/>
    </source>
</evidence>
<keyword evidence="2 4" id="KW-0808">Transferase</keyword>
<dbReference type="GO" id="GO:0008168">
    <property type="term" value="F:methyltransferase activity"/>
    <property type="evidence" value="ECO:0007669"/>
    <property type="project" value="UniProtKB-KW"/>
</dbReference>
<feature type="domain" description="Methyltransferase" evidence="3">
    <location>
        <begin position="51"/>
        <end position="144"/>
    </location>
</feature>
<keyword evidence="5" id="KW-1185">Reference proteome</keyword>
<dbReference type="InterPro" id="IPR029063">
    <property type="entry name" value="SAM-dependent_MTases_sf"/>
</dbReference>
<protein>
    <submittedName>
        <fullName evidence="4">Class I SAM-dependent methyltransferase</fullName>
        <ecNumber evidence="4">2.1.1.-</ecNumber>
    </submittedName>
</protein>
<keyword evidence="1 4" id="KW-0489">Methyltransferase</keyword>
<dbReference type="InterPro" id="IPR041698">
    <property type="entry name" value="Methyltransf_25"/>
</dbReference>
<dbReference type="CDD" id="cd02440">
    <property type="entry name" value="AdoMet_MTases"/>
    <property type="match status" value="1"/>
</dbReference>
<dbReference type="EMBL" id="JBGMEF010000019">
    <property type="protein sequence ID" value="MFO3667235.1"/>
    <property type="molecule type" value="Genomic_DNA"/>
</dbReference>
<proteinExistence type="predicted"/>
<dbReference type="PANTHER" id="PTHR43861:SF1">
    <property type="entry name" value="TRANS-ACONITATE 2-METHYLTRANSFERASE"/>
    <property type="match status" value="1"/>
</dbReference>
<dbReference type="Pfam" id="PF13649">
    <property type="entry name" value="Methyltransf_25"/>
    <property type="match status" value="1"/>
</dbReference>
<dbReference type="GO" id="GO:0032259">
    <property type="term" value="P:methylation"/>
    <property type="evidence" value="ECO:0007669"/>
    <property type="project" value="UniProtKB-KW"/>
</dbReference>
<reference evidence="4 5" key="1">
    <citation type="journal article" date="2025" name="Anaerobe">
        <title>Description of Anaerococcus kampingiae sp. nov., Anaerococcus groningensis sp. nov., Anaerococcus martiniensis sp. nov., and Anaerococcus cruorum sp. nov., isolated from human clinical specimens.</title>
        <authorList>
            <person name="Boiten K.E."/>
            <person name="Meijer J."/>
            <person name="van Wezel E.M."/>
            <person name="Veloo A.C.M."/>
        </authorList>
    </citation>
    <scope>NUCLEOTIDE SEQUENCE [LARGE SCALE GENOMIC DNA]</scope>
    <source>
        <strain evidence="4 5">ENR0874</strain>
    </source>
</reference>
<dbReference type="RefSeq" id="WP_106459867.1">
    <property type="nucleotide sequence ID" value="NZ_JBGMEF010000019.1"/>
</dbReference>